<dbReference type="PANTHER" id="PTHR22911">
    <property type="entry name" value="ACYL-MALONYL CONDENSING ENZYME-RELATED"/>
    <property type="match status" value="1"/>
</dbReference>
<feature type="transmembrane region" description="Helical" evidence="5">
    <location>
        <begin position="64"/>
        <end position="84"/>
    </location>
</feature>
<name>A0AA37IJL2_9BURK</name>
<feature type="transmembrane region" description="Helical" evidence="5">
    <location>
        <begin position="254"/>
        <end position="272"/>
    </location>
</feature>
<feature type="transmembrane region" description="Helical" evidence="5">
    <location>
        <begin position="117"/>
        <end position="134"/>
    </location>
</feature>
<keyword evidence="3 5" id="KW-1133">Transmembrane helix</keyword>
<dbReference type="EMBL" id="BPUS01000055">
    <property type="protein sequence ID" value="GJH30981.1"/>
    <property type="molecule type" value="Genomic_DNA"/>
</dbReference>
<proteinExistence type="predicted"/>
<evidence type="ECO:0000256" key="2">
    <source>
        <dbReference type="ARBA" id="ARBA00022692"/>
    </source>
</evidence>
<comment type="caution">
    <text evidence="7">The sequence shown here is derived from an EMBL/GenBank/DDBJ whole genome shotgun (WGS) entry which is preliminary data.</text>
</comment>
<dbReference type="AlphaFoldDB" id="A0AA37IJL2"/>
<dbReference type="InterPro" id="IPR037185">
    <property type="entry name" value="EmrE-like"/>
</dbReference>
<dbReference type="InterPro" id="IPR000620">
    <property type="entry name" value="EamA_dom"/>
</dbReference>
<dbReference type="PANTHER" id="PTHR22911:SF6">
    <property type="entry name" value="SOLUTE CARRIER FAMILY 35 MEMBER G1"/>
    <property type="match status" value="1"/>
</dbReference>
<dbReference type="Proteomes" id="UP001055111">
    <property type="component" value="Unassembled WGS sequence"/>
</dbReference>
<gene>
    <name evidence="7" type="ORF">CBA19CS42_40715</name>
</gene>
<dbReference type="GO" id="GO:0016020">
    <property type="term" value="C:membrane"/>
    <property type="evidence" value="ECO:0007669"/>
    <property type="project" value="UniProtKB-SubCell"/>
</dbReference>
<keyword evidence="2 5" id="KW-0812">Transmembrane</keyword>
<feature type="transmembrane region" description="Helical" evidence="5">
    <location>
        <begin position="25"/>
        <end position="43"/>
    </location>
</feature>
<feature type="transmembrane region" description="Helical" evidence="5">
    <location>
        <begin position="197"/>
        <end position="217"/>
    </location>
</feature>
<feature type="transmembrane region" description="Helical" evidence="5">
    <location>
        <begin position="229"/>
        <end position="248"/>
    </location>
</feature>
<feature type="transmembrane region" description="Helical" evidence="5">
    <location>
        <begin position="140"/>
        <end position="158"/>
    </location>
</feature>
<evidence type="ECO:0000313" key="8">
    <source>
        <dbReference type="Proteomes" id="UP001055111"/>
    </source>
</evidence>
<feature type="transmembrane region" description="Helical" evidence="5">
    <location>
        <begin position="90"/>
        <end position="108"/>
    </location>
</feature>
<evidence type="ECO:0000256" key="5">
    <source>
        <dbReference type="SAM" id="Phobius"/>
    </source>
</evidence>
<evidence type="ECO:0000313" key="7">
    <source>
        <dbReference type="EMBL" id="GJH30981.1"/>
    </source>
</evidence>
<sequence length="282" mass="30212">MIASMFCFALVDVIAKYLIGDYPPNEISFFRLMIGLVPAFGYLRAGKCEISRSMFATKRTGGHVVCAVLALASMALFFGGLPYIQLAEAVALNYTEAIFVILLAAPLLRERLRAKELGVALVAFTGVLLILQPTTSGFSWYGPTLILASALLGAGWVIQIKRLSQTDDSALIVFYFTLYGAVISGASLTWGWKTPDIVDLSLLCSIGVLGSIGQILMATALKSGGAAELAPFNYTTVLWATLFGYLLWDENVGSIAAVGIALVILGSLYLALENKPNIPDPR</sequence>
<dbReference type="SUPFAM" id="SSF103481">
    <property type="entry name" value="Multidrug resistance efflux transporter EmrE"/>
    <property type="match status" value="2"/>
</dbReference>
<accession>A0AA37IJL2</accession>
<feature type="domain" description="EamA" evidence="6">
    <location>
        <begin position="1"/>
        <end position="131"/>
    </location>
</feature>
<evidence type="ECO:0000259" key="6">
    <source>
        <dbReference type="Pfam" id="PF00892"/>
    </source>
</evidence>
<evidence type="ECO:0000256" key="1">
    <source>
        <dbReference type="ARBA" id="ARBA00004141"/>
    </source>
</evidence>
<reference evidence="7" key="1">
    <citation type="submission" date="2022-09" db="EMBL/GenBank/DDBJ databases">
        <title>Isolation and characterization of 3-chlorobenzoate degrading bacteria from soils in Shizuoka.</title>
        <authorList>
            <person name="Ifat A."/>
            <person name="Ogawa N."/>
            <person name="Kimbara K."/>
            <person name="Moriuchi R."/>
            <person name="Dohra H."/>
            <person name="Shintani M."/>
        </authorList>
    </citation>
    <scope>NUCLEOTIDE SEQUENCE</scope>
    <source>
        <strain evidence="7">19CS4-2</strain>
    </source>
</reference>
<feature type="transmembrane region" description="Helical" evidence="5">
    <location>
        <begin position="170"/>
        <end position="191"/>
    </location>
</feature>
<evidence type="ECO:0000256" key="4">
    <source>
        <dbReference type="ARBA" id="ARBA00023136"/>
    </source>
</evidence>
<keyword evidence="4 5" id="KW-0472">Membrane</keyword>
<comment type="subcellular location">
    <subcellularLocation>
        <location evidence="1">Membrane</location>
        <topology evidence="1">Multi-pass membrane protein</topology>
    </subcellularLocation>
</comment>
<protein>
    <submittedName>
        <fullName evidence="7">DMT family transporter</fullName>
    </submittedName>
</protein>
<dbReference type="Pfam" id="PF00892">
    <property type="entry name" value="EamA"/>
    <property type="match status" value="2"/>
</dbReference>
<feature type="domain" description="EamA" evidence="6">
    <location>
        <begin position="142"/>
        <end position="270"/>
    </location>
</feature>
<organism evidence="7 8">
    <name type="scientific">Caballeronia novacaledonica</name>
    <dbReference type="NCBI Taxonomy" id="1544861"/>
    <lineage>
        <taxon>Bacteria</taxon>
        <taxon>Pseudomonadati</taxon>
        <taxon>Pseudomonadota</taxon>
        <taxon>Betaproteobacteria</taxon>
        <taxon>Burkholderiales</taxon>
        <taxon>Burkholderiaceae</taxon>
        <taxon>Caballeronia</taxon>
    </lineage>
</organism>
<evidence type="ECO:0000256" key="3">
    <source>
        <dbReference type="ARBA" id="ARBA00022989"/>
    </source>
</evidence>